<keyword evidence="1" id="KW-0812">Transmembrane</keyword>
<evidence type="ECO:0000313" key="2">
    <source>
        <dbReference type="EMBL" id="QDT20504.1"/>
    </source>
</evidence>
<feature type="transmembrane region" description="Helical" evidence="1">
    <location>
        <begin position="18"/>
        <end position="36"/>
    </location>
</feature>
<sequence length="143" mass="16390">MSETSSPEKMKQSTRTKIVFGGFMLAILVLGWGIAVESVIQHDRYWDERIMIPRGSGGIEDELRREQGDLFHSPRFQSSAGEVIVNSIRFLPDVRFFFIEFYDNHPVVVIFFFLIEVGLLWLGYVTVKDDLRAEAEAVDEASQ</sequence>
<organism evidence="2 3">
    <name type="scientific">Gimesia chilikensis</name>
    <dbReference type="NCBI Taxonomy" id="2605989"/>
    <lineage>
        <taxon>Bacteria</taxon>
        <taxon>Pseudomonadati</taxon>
        <taxon>Planctomycetota</taxon>
        <taxon>Planctomycetia</taxon>
        <taxon>Planctomycetales</taxon>
        <taxon>Planctomycetaceae</taxon>
        <taxon>Gimesia</taxon>
    </lineage>
</organism>
<dbReference type="EMBL" id="CP036266">
    <property type="protein sequence ID" value="QDT20504.1"/>
    <property type="molecule type" value="Genomic_DNA"/>
</dbReference>
<dbReference type="Proteomes" id="UP000320421">
    <property type="component" value="Chromosome"/>
</dbReference>
<keyword evidence="1" id="KW-0472">Membrane</keyword>
<feature type="transmembrane region" description="Helical" evidence="1">
    <location>
        <begin position="107"/>
        <end position="127"/>
    </location>
</feature>
<keyword evidence="3" id="KW-1185">Reference proteome</keyword>
<dbReference type="AlphaFoldDB" id="A0A517PMA1"/>
<gene>
    <name evidence="2" type="ORF">HG66A1_22900</name>
</gene>
<evidence type="ECO:0000313" key="3">
    <source>
        <dbReference type="Proteomes" id="UP000320421"/>
    </source>
</evidence>
<reference evidence="2 3" key="1">
    <citation type="submission" date="2019-02" db="EMBL/GenBank/DDBJ databases">
        <title>Deep-cultivation of Planctomycetes and their phenomic and genomic characterization uncovers novel biology.</title>
        <authorList>
            <person name="Wiegand S."/>
            <person name="Jogler M."/>
            <person name="Boedeker C."/>
            <person name="Pinto D."/>
            <person name="Vollmers J."/>
            <person name="Rivas-Marin E."/>
            <person name="Kohn T."/>
            <person name="Peeters S.H."/>
            <person name="Heuer A."/>
            <person name="Rast P."/>
            <person name="Oberbeckmann S."/>
            <person name="Bunk B."/>
            <person name="Jeske O."/>
            <person name="Meyerdierks A."/>
            <person name="Storesund J.E."/>
            <person name="Kallscheuer N."/>
            <person name="Luecker S."/>
            <person name="Lage O.M."/>
            <person name="Pohl T."/>
            <person name="Merkel B.J."/>
            <person name="Hornburger P."/>
            <person name="Mueller R.-W."/>
            <person name="Bruemmer F."/>
            <person name="Labrenz M."/>
            <person name="Spormann A.M."/>
            <person name="Op den Camp H."/>
            <person name="Overmann J."/>
            <person name="Amann R."/>
            <person name="Jetten M.S.M."/>
            <person name="Mascher T."/>
            <person name="Medema M.H."/>
            <person name="Devos D.P."/>
            <person name="Kaster A.-K."/>
            <person name="Ovreas L."/>
            <person name="Rohde M."/>
            <person name="Galperin M.Y."/>
            <person name="Jogler C."/>
        </authorList>
    </citation>
    <scope>NUCLEOTIDE SEQUENCE [LARGE SCALE GENOMIC DNA]</scope>
    <source>
        <strain evidence="2 3">HG66A1</strain>
    </source>
</reference>
<evidence type="ECO:0000256" key="1">
    <source>
        <dbReference type="SAM" id="Phobius"/>
    </source>
</evidence>
<protein>
    <submittedName>
        <fullName evidence="2">Uncharacterized protein</fullName>
    </submittedName>
</protein>
<keyword evidence="1" id="KW-1133">Transmembrane helix</keyword>
<accession>A0A517PMA1</accession>
<proteinExistence type="predicted"/>
<name>A0A517PMA1_9PLAN</name>
<dbReference type="RefSeq" id="WP_145183408.1">
    <property type="nucleotide sequence ID" value="NZ_CP036266.1"/>
</dbReference>